<protein>
    <submittedName>
        <fullName evidence="1">Uncharacterized protein</fullName>
    </submittedName>
</protein>
<reference evidence="1" key="1">
    <citation type="submission" date="2020-07" db="EMBL/GenBank/DDBJ databases">
        <title>Multicomponent nature underlies the extraordinary mechanical properties of spider dragline silk.</title>
        <authorList>
            <person name="Kono N."/>
            <person name="Nakamura H."/>
            <person name="Mori M."/>
            <person name="Yoshida Y."/>
            <person name="Ohtoshi R."/>
            <person name="Malay A.D."/>
            <person name="Moran D.A.P."/>
            <person name="Tomita M."/>
            <person name="Numata K."/>
            <person name="Arakawa K."/>
        </authorList>
    </citation>
    <scope>NUCLEOTIDE SEQUENCE</scope>
</reference>
<accession>A0A8X6FRC2</accession>
<sequence>MELSVAEETLFGKNWENLVSRGLLDHNLPRAVSVAAHRMRTGHNYLAAHLHRIKVLSSPECQLCSYGIMNAEHLRACSALDHSKNYQNRIFKKAHLYWSVRHLMAQQSRVGVG</sequence>
<gene>
    <name evidence="1" type="ORF">TNCT_604571</name>
</gene>
<dbReference type="AlphaFoldDB" id="A0A8X6FRC2"/>
<evidence type="ECO:0000313" key="1">
    <source>
        <dbReference type="EMBL" id="GFQ87565.1"/>
    </source>
</evidence>
<keyword evidence="2" id="KW-1185">Reference proteome</keyword>
<proteinExistence type="predicted"/>
<dbReference type="Proteomes" id="UP000887116">
    <property type="component" value="Unassembled WGS sequence"/>
</dbReference>
<comment type="caution">
    <text evidence="1">The sequence shown here is derived from an EMBL/GenBank/DDBJ whole genome shotgun (WGS) entry which is preliminary data.</text>
</comment>
<dbReference type="OrthoDB" id="6150370at2759"/>
<name>A0A8X6FRC2_TRICU</name>
<organism evidence="1 2">
    <name type="scientific">Trichonephila clavata</name>
    <name type="common">Joro spider</name>
    <name type="synonym">Nephila clavata</name>
    <dbReference type="NCBI Taxonomy" id="2740835"/>
    <lineage>
        <taxon>Eukaryota</taxon>
        <taxon>Metazoa</taxon>
        <taxon>Ecdysozoa</taxon>
        <taxon>Arthropoda</taxon>
        <taxon>Chelicerata</taxon>
        <taxon>Arachnida</taxon>
        <taxon>Araneae</taxon>
        <taxon>Araneomorphae</taxon>
        <taxon>Entelegynae</taxon>
        <taxon>Araneoidea</taxon>
        <taxon>Nephilidae</taxon>
        <taxon>Trichonephila</taxon>
    </lineage>
</organism>
<evidence type="ECO:0000313" key="2">
    <source>
        <dbReference type="Proteomes" id="UP000887116"/>
    </source>
</evidence>
<dbReference type="EMBL" id="BMAO01003410">
    <property type="protein sequence ID" value="GFQ87565.1"/>
    <property type="molecule type" value="Genomic_DNA"/>
</dbReference>